<evidence type="ECO:0000313" key="2">
    <source>
        <dbReference type="EMBL" id="AOV16434.1"/>
    </source>
</evidence>
<evidence type="ECO:0000313" key="3">
    <source>
        <dbReference type="Proteomes" id="UP000095342"/>
    </source>
</evidence>
<dbReference type="InterPro" id="IPR000182">
    <property type="entry name" value="GNAT_dom"/>
</dbReference>
<dbReference type="InterPro" id="IPR052742">
    <property type="entry name" value="Mito_N-acetyltransferase"/>
</dbReference>
<accession>A0A1D8K642</accession>
<sequence>MADSTAEWHIRPARAGDEDALWALVQSVAQAGDSYPYPADIGREEGLRLWLEVPDETHVAASEGQVLGGYYIKPNQGGPGAHVCNCGYIVAPQARGRGVARALHTHSLATARRLGYLAMQYNLVVSTNTVAVRLWQQLGFEIVGTLPRAFRHRTLGLVDAYVMYRWLGDDAPENQAGLRPTKR</sequence>
<dbReference type="PANTHER" id="PTHR43138">
    <property type="entry name" value="ACETYLTRANSFERASE, GNAT FAMILY"/>
    <property type="match status" value="1"/>
</dbReference>
<keyword evidence="2" id="KW-0808">Transferase</keyword>
<keyword evidence="3" id="KW-1185">Reference proteome</keyword>
<proteinExistence type="predicted"/>
<dbReference type="EMBL" id="CP017448">
    <property type="protein sequence ID" value="AOV16434.1"/>
    <property type="molecule type" value="Genomic_DNA"/>
</dbReference>
<evidence type="ECO:0000259" key="1">
    <source>
        <dbReference type="PROSITE" id="PS51186"/>
    </source>
</evidence>
<dbReference type="PANTHER" id="PTHR43138:SF1">
    <property type="entry name" value="N-ACETYLTRANSFERASE ACA1"/>
    <property type="match status" value="1"/>
</dbReference>
<protein>
    <submittedName>
        <fullName evidence="2">GNAT family N-acetyltransferase</fullName>
    </submittedName>
</protein>
<organism evidence="2 3">
    <name type="scientific">Acidihalobacter aeolianus</name>
    <dbReference type="NCBI Taxonomy" id="2792603"/>
    <lineage>
        <taxon>Bacteria</taxon>
        <taxon>Pseudomonadati</taxon>
        <taxon>Pseudomonadota</taxon>
        <taxon>Gammaproteobacteria</taxon>
        <taxon>Chromatiales</taxon>
        <taxon>Ectothiorhodospiraceae</taxon>
        <taxon>Acidihalobacter</taxon>
    </lineage>
</organism>
<dbReference type="SUPFAM" id="SSF55729">
    <property type="entry name" value="Acyl-CoA N-acyltransferases (Nat)"/>
    <property type="match status" value="1"/>
</dbReference>
<dbReference type="Proteomes" id="UP000095342">
    <property type="component" value="Chromosome"/>
</dbReference>
<dbReference type="Pfam" id="PF00583">
    <property type="entry name" value="Acetyltransf_1"/>
    <property type="match status" value="1"/>
</dbReference>
<dbReference type="KEGG" id="aaeo:BJI67_04530"/>
<dbReference type="InterPro" id="IPR016181">
    <property type="entry name" value="Acyl_CoA_acyltransferase"/>
</dbReference>
<dbReference type="PROSITE" id="PS51186">
    <property type="entry name" value="GNAT"/>
    <property type="match status" value="1"/>
</dbReference>
<dbReference type="CDD" id="cd04301">
    <property type="entry name" value="NAT_SF"/>
    <property type="match status" value="1"/>
</dbReference>
<feature type="domain" description="N-acetyltransferase" evidence="1">
    <location>
        <begin position="8"/>
        <end position="168"/>
    </location>
</feature>
<dbReference type="Gene3D" id="3.40.630.30">
    <property type="match status" value="1"/>
</dbReference>
<name>A0A1D8K642_9GAMM</name>
<dbReference type="GO" id="GO:0016747">
    <property type="term" value="F:acyltransferase activity, transferring groups other than amino-acyl groups"/>
    <property type="evidence" value="ECO:0007669"/>
    <property type="project" value="InterPro"/>
</dbReference>
<reference evidence="2 3" key="1">
    <citation type="submission" date="2016-09" db="EMBL/GenBank/DDBJ databases">
        <title>Acidihalobacter prosperus V6 (DSM14174).</title>
        <authorList>
            <person name="Khaleque H.N."/>
            <person name="Ramsay J.P."/>
            <person name="Murphy R.J.T."/>
            <person name="Kaksonen A.H."/>
            <person name="Boxall N.J."/>
            <person name="Watkin E.L.J."/>
        </authorList>
    </citation>
    <scope>NUCLEOTIDE SEQUENCE [LARGE SCALE GENOMIC DNA]</scope>
    <source>
        <strain evidence="2 3">V6</strain>
    </source>
</reference>
<gene>
    <name evidence="2" type="ORF">BJI67_04530</name>
</gene>
<dbReference type="AlphaFoldDB" id="A0A1D8K642"/>